<name>A0AAV4M524_CAEEX</name>
<dbReference type="Proteomes" id="UP001054945">
    <property type="component" value="Unassembled WGS sequence"/>
</dbReference>
<gene>
    <name evidence="1" type="ORF">CEXT_463971</name>
</gene>
<comment type="caution">
    <text evidence="1">The sequence shown here is derived from an EMBL/GenBank/DDBJ whole genome shotgun (WGS) entry which is preliminary data.</text>
</comment>
<sequence>MNQLGLKLLQTRETNEAEVKHLKRVGCGMCDGEGYKKRSQVPITPQDKKQTWVELGNSFSPYLEGKRVVPTVFPPLMGHRCSGNN</sequence>
<keyword evidence="2" id="KW-1185">Reference proteome</keyword>
<dbReference type="AlphaFoldDB" id="A0AAV4M524"/>
<evidence type="ECO:0000313" key="2">
    <source>
        <dbReference type="Proteomes" id="UP001054945"/>
    </source>
</evidence>
<accession>A0AAV4M524</accession>
<protein>
    <submittedName>
        <fullName evidence="1">Uncharacterized protein</fullName>
    </submittedName>
</protein>
<proteinExistence type="predicted"/>
<dbReference type="EMBL" id="BPLR01019381">
    <property type="protein sequence ID" value="GIX67176.1"/>
    <property type="molecule type" value="Genomic_DNA"/>
</dbReference>
<evidence type="ECO:0000313" key="1">
    <source>
        <dbReference type="EMBL" id="GIX67176.1"/>
    </source>
</evidence>
<reference evidence="1 2" key="1">
    <citation type="submission" date="2021-06" db="EMBL/GenBank/DDBJ databases">
        <title>Caerostris extrusa draft genome.</title>
        <authorList>
            <person name="Kono N."/>
            <person name="Arakawa K."/>
        </authorList>
    </citation>
    <scope>NUCLEOTIDE SEQUENCE [LARGE SCALE GENOMIC DNA]</scope>
</reference>
<organism evidence="1 2">
    <name type="scientific">Caerostris extrusa</name>
    <name type="common">Bark spider</name>
    <name type="synonym">Caerostris bankana</name>
    <dbReference type="NCBI Taxonomy" id="172846"/>
    <lineage>
        <taxon>Eukaryota</taxon>
        <taxon>Metazoa</taxon>
        <taxon>Ecdysozoa</taxon>
        <taxon>Arthropoda</taxon>
        <taxon>Chelicerata</taxon>
        <taxon>Arachnida</taxon>
        <taxon>Araneae</taxon>
        <taxon>Araneomorphae</taxon>
        <taxon>Entelegynae</taxon>
        <taxon>Araneoidea</taxon>
        <taxon>Araneidae</taxon>
        <taxon>Caerostris</taxon>
    </lineage>
</organism>